<feature type="transmembrane region" description="Helical" evidence="7">
    <location>
        <begin position="12"/>
        <end position="29"/>
    </location>
</feature>
<proteinExistence type="inferred from homology"/>
<evidence type="ECO:0000256" key="2">
    <source>
        <dbReference type="ARBA" id="ARBA00005581"/>
    </source>
</evidence>
<dbReference type="PANTHER" id="PTHR31232:SF149">
    <property type="entry name" value="S-PROTEIN HOMOLOG"/>
    <property type="match status" value="1"/>
</dbReference>
<name>A0ABU6SYX3_9FABA</name>
<organism evidence="8 9">
    <name type="scientific">Stylosanthes scabra</name>
    <dbReference type="NCBI Taxonomy" id="79078"/>
    <lineage>
        <taxon>Eukaryota</taxon>
        <taxon>Viridiplantae</taxon>
        <taxon>Streptophyta</taxon>
        <taxon>Embryophyta</taxon>
        <taxon>Tracheophyta</taxon>
        <taxon>Spermatophyta</taxon>
        <taxon>Magnoliopsida</taxon>
        <taxon>eudicotyledons</taxon>
        <taxon>Gunneridae</taxon>
        <taxon>Pentapetalae</taxon>
        <taxon>rosids</taxon>
        <taxon>fabids</taxon>
        <taxon>Fabales</taxon>
        <taxon>Fabaceae</taxon>
        <taxon>Papilionoideae</taxon>
        <taxon>50 kb inversion clade</taxon>
        <taxon>dalbergioids sensu lato</taxon>
        <taxon>Dalbergieae</taxon>
        <taxon>Pterocarpus clade</taxon>
        <taxon>Stylosanthes</taxon>
    </lineage>
</organism>
<dbReference type="InterPro" id="IPR010264">
    <property type="entry name" value="Self-incomp_S1"/>
</dbReference>
<dbReference type="EMBL" id="JASCZI010063501">
    <property type="protein sequence ID" value="MED6141305.1"/>
    <property type="molecule type" value="Genomic_DNA"/>
</dbReference>
<gene>
    <name evidence="8" type="ORF">PIB30_102078</name>
</gene>
<keyword evidence="7" id="KW-0812">Transmembrane</keyword>
<keyword evidence="7" id="KW-0472">Membrane</keyword>
<dbReference type="Pfam" id="PF05938">
    <property type="entry name" value="Self-incomp_S1"/>
    <property type="match status" value="1"/>
</dbReference>
<accession>A0ABU6SYX3</accession>
<comment type="subcellular location">
    <subcellularLocation>
        <location evidence="1 6">Secreted</location>
    </subcellularLocation>
</comment>
<keyword evidence="5" id="KW-0732">Signal</keyword>
<comment type="similarity">
    <text evidence="2 6">Belongs to the plant self-incompatibility (S1) protein family.</text>
</comment>
<dbReference type="Proteomes" id="UP001341840">
    <property type="component" value="Unassembled WGS sequence"/>
</dbReference>
<sequence length="131" mass="15128">MRTSLPPKRVVSLYMIIVTLLAFKFNVGYGDDDLPASIFFTIYNRLSNSEELVFECKDQSRDLGIKNIPVNEYWIFKLTKFSTQLFRCSFAWGNESHEFDVFEASRDTGSVFNCYIHESGPCVQVDRDATK</sequence>
<evidence type="ECO:0000256" key="1">
    <source>
        <dbReference type="ARBA" id="ARBA00004613"/>
    </source>
</evidence>
<evidence type="ECO:0000313" key="8">
    <source>
        <dbReference type="EMBL" id="MED6141305.1"/>
    </source>
</evidence>
<dbReference type="PANTHER" id="PTHR31232">
    <property type="match status" value="1"/>
</dbReference>
<evidence type="ECO:0000256" key="7">
    <source>
        <dbReference type="SAM" id="Phobius"/>
    </source>
</evidence>
<evidence type="ECO:0000256" key="6">
    <source>
        <dbReference type="RuleBase" id="RU367044"/>
    </source>
</evidence>
<evidence type="ECO:0000256" key="3">
    <source>
        <dbReference type="ARBA" id="ARBA00022471"/>
    </source>
</evidence>
<evidence type="ECO:0000256" key="4">
    <source>
        <dbReference type="ARBA" id="ARBA00022525"/>
    </source>
</evidence>
<keyword evidence="7" id="KW-1133">Transmembrane helix</keyword>
<comment type="caution">
    <text evidence="8">The sequence shown here is derived from an EMBL/GenBank/DDBJ whole genome shotgun (WGS) entry which is preliminary data.</text>
</comment>
<keyword evidence="3 6" id="KW-0713">Self-incompatibility</keyword>
<protein>
    <recommendedName>
        <fullName evidence="6">S-protein homolog</fullName>
    </recommendedName>
</protein>
<keyword evidence="4 6" id="KW-0964">Secreted</keyword>
<keyword evidence="9" id="KW-1185">Reference proteome</keyword>
<evidence type="ECO:0000313" key="9">
    <source>
        <dbReference type="Proteomes" id="UP001341840"/>
    </source>
</evidence>
<reference evidence="8 9" key="1">
    <citation type="journal article" date="2023" name="Plants (Basel)">
        <title>Bridging the Gap: Combining Genomics and Transcriptomics Approaches to Understand Stylosanthes scabra, an Orphan Legume from the Brazilian Caatinga.</title>
        <authorList>
            <person name="Ferreira-Neto J.R.C."/>
            <person name="da Silva M.D."/>
            <person name="Binneck E."/>
            <person name="de Melo N.F."/>
            <person name="da Silva R.H."/>
            <person name="de Melo A.L.T.M."/>
            <person name="Pandolfi V."/>
            <person name="Bustamante F.O."/>
            <person name="Brasileiro-Vidal A.C."/>
            <person name="Benko-Iseppon A.M."/>
        </authorList>
    </citation>
    <scope>NUCLEOTIDE SEQUENCE [LARGE SCALE GENOMIC DNA]</scope>
    <source>
        <tissue evidence="8">Leaves</tissue>
    </source>
</reference>
<feature type="non-terminal residue" evidence="8">
    <location>
        <position position="131"/>
    </location>
</feature>
<evidence type="ECO:0000256" key="5">
    <source>
        <dbReference type="ARBA" id="ARBA00022729"/>
    </source>
</evidence>